<evidence type="ECO:0000256" key="2">
    <source>
        <dbReference type="ARBA" id="ARBA00022741"/>
    </source>
</evidence>
<dbReference type="GO" id="GO:0016887">
    <property type="term" value="F:ATP hydrolysis activity"/>
    <property type="evidence" value="ECO:0007669"/>
    <property type="project" value="InterPro"/>
</dbReference>
<evidence type="ECO:0000256" key="1">
    <source>
        <dbReference type="ARBA" id="ARBA00022448"/>
    </source>
</evidence>
<dbReference type="PANTHER" id="PTHR24220:SF685">
    <property type="entry name" value="ABC TRANSPORTER RELATED"/>
    <property type="match status" value="1"/>
</dbReference>
<dbReference type="PROSITE" id="PS50893">
    <property type="entry name" value="ABC_TRANSPORTER_2"/>
    <property type="match status" value="1"/>
</dbReference>
<dbReference type="GO" id="GO:0005886">
    <property type="term" value="C:plasma membrane"/>
    <property type="evidence" value="ECO:0007669"/>
    <property type="project" value="TreeGrafter"/>
</dbReference>
<dbReference type="InterPro" id="IPR015854">
    <property type="entry name" value="ABC_transpr_LolD-like"/>
</dbReference>
<dbReference type="GO" id="GO:0005524">
    <property type="term" value="F:ATP binding"/>
    <property type="evidence" value="ECO:0007669"/>
    <property type="project" value="UniProtKB-KW"/>
</dbReference>
<name>A0A2A9EU28_9MICO</name>
<feature type="domain" description="ABC transporter" evidence="4">
    <location>
        <begin position="21"/>
        <end position="240"/>
    </location>
</feature>
<evidence type="ECO:0000313" key="6">
    <source>
        <dbReference type="Proteomes" id="UP000224130"/>
    </source>
</evidence>
<gene>
    <name evidence="5" type="ORF">ATJ88_0691</name>
</gene>
<keyword evidence="2" id="KW-0547">Nucleotide-binding</keyword>
<dbReference type="InterPro" id="IPR027417">
    <property type="entry name" value="P-loop_NTPase"/>
</dbReference>
<keyword evidence="5" id="KW-0449">Lipoprotein</keyword>
<dbReference type="SUPFAM" id="SSF52540">
    <property type="entry name" value="P-loop containing nucleoside triphosphate hydrolases"/>
    <property type="match status" value="1"/>
</dbReference>
<dbReference type="Gene3D" id="3.40.50.300">
    <property type="entry name" value="P-loop containing nucleotide triphosphate hydrolases"/>
    <property type="match status" value="1"/>
</dbReference>
<dbReference type="InterPro" id="IPR003439">
    <property type="entry name" value="ABC_transporter-like_ATP-bd"/>
</dbReference>
<keyword evidence="3 5" id="KW-0067">ATP-binding</keyword>
<reference evidence="5 6" key="1">
    <citation type="submission" date="2017-10" db="EMBL/GenBank/DDBJ databases">
        <title>Sequencing the genomes of 1000 actinobacteria strains.</title>
        <authorList>
            <person name="Klenk H.-P."/>
        </authorList>
    </citation>
    <scope>NUCLEOTIDE SEQUENCE [LARGE SCALE GENOMIC DNA]</scope>
    <source>
        <strain evidence="5 6">DSM 21863</strain>
    </source>
</reference>
<evidence type="ECO:0000313" key="5">
    <source>
        <dbReference type="EMBL" id="PFG42041.1"/>
    </source>
</evidence>
<dbReference type="Pfam" id="PF00005">
    <property type="entry name" value="ABC_tran"/>
    <property type="match status" value="1"/>
</dbReference>
<comment type="caution">
    <text evidence="5">The sequence shown here is derived from an EMBL/GenBank/DDBJ whole genome shotgun (WGS) entry which is preliminary data.</text>
</comment>
<organism evidence="5 6">
    <name type="scientific">Isoptericola jiangsuensis</name>
    <dbReference type="NCBI Taxonomy" id="548579"/>
    <lineage>
        <taxon>Bacteria</taxon>
        <taxon>Bacillati</taxon>
        <taxon>Actinomycetota</taxon>
        <taxon>Actinomycetes</taxon>
        <taxon>Micrococcales</taxon>
        <taxon>Promicromonosporaceae</taxon>
        <taxon>Isoptericola</taxon>
    </lineage>
</organism>
<dbReference type="InterPro" id="IPR017871">
    <property type="entry name" value="ABC_transporter-like_CS"/>
</dbReference>
<dbReference type="PANTHER" id="PTHR24220">
    <property type="entry name" value="IMPORT ATP-BINDING PROTEIN"/>
    <property type="match status" value="1"/>
</dbReference>
<dbReference type="Proteomes" id="UP000224130">
    <property type="component" value="Unassembled WGS sequence"/>
</dbReference>
<dbReference type="PROSITE" id="PS00211">
    <property type="entry name" value="ABC_TRANSPORTER_1"/>
    <property type="match status" value="1"/>
</dbReference>
<proteinExistence type="predicted"/>
<dbReference type="AlphaFoldDB" id="A0A2A9EU28"/>
<protein>
    <submittedName>
        <fullName evidence="5">Putative ABC transport system ATP-binding protein/lipoprotein-releasing system ATP-binding protein</fullName>
    </submittedName>
</protein>
<keyword evidence="1" id="KW-0813">Transport</keyword>
<keyword evidence="6" id="KW-1185">Reference proteome</keyword>
<sequence length="243" mass="25064">MSNLSTAPGGDRVASGRSPLVVCTKMTVSVGSGGTRTTPLRGLDLEVGTGEVVAVRGPSGSGKSTLLGVLSGDLEPDSGQVTVGGASPPEARRDPGVGFVYQDFRLVEFLTALENVAMALEILGHRSTEAVERSRAELSLLGVEDIADRLPGEMSGGQQQRVAIARTVACEPALILADEPTAALDRTTAGHVVDTFLEAARRHGSAVVLATHDPLVSAVAETVLDLQDGHLVNDLVAMHGSGR</sequence>
<evidence type="ECO:0000259" key="4">
    <source>
        <dbReference type="PROSITE" id="PS50893"/>
    </source>
</evidence>
<dbReference type="InterPro" id="IPR017911">
    <property type="entry name" value="MacB-like_ATP-bd"/>
</dbReference>
<dbReference type="EMBL" id="PDJJ01000001">
    <property type="protein sequence ID" value="PFG42041.1"/>
    <property type="molecule type" value="Genomic_DNA"/>
</dbReference>
<evidence type="ECO:0000256" key="3">
    <source>
        <dbReference type="ARBA" id="ARBA00022840"/>
    </source>
</evidence>
<dbReference type="SMART" id="SM00382">
    <property type="entry name" value="AAA"/>
    <property type="match status" value="1"/>
</dbReference>
<dbReference type="InterPro" id="IPR003593">
    <property type="entry name" value="AAA+_ATPase"/>
</dbReference>
<dbReference type="GO" id="GO:0022857">
    <property type="term" value="F:transmembrane transporter activity"/>
    <property type="evidence" value="ECO:0007669"/>
    <property type="project" value="TreeGrafter"/>
</dbReference>
<accession>A0A2A9EU28</accession>
<dbReference type="OrthoDB" id="9802264at2"/>
<dbReference type="CDD" id="cd03255">
    <property type="entry name" value="ABC_MJ0796_LolCDE_FtsE"/>
    <property type="match status" value="1"/>
</dbReference>